<dbReference type="InterPro" id="IPR024535">
    <property type="entry name" value="RHGA/B-epi-like_pectate_lyase"/>
</dbReference>
<organism evidence="6 7">
    <name type="scientific">Mucilaginibacter frigoritolerans</name>
    <dbReference type="NCBI Taxonomy" id="652788"/>
    <lineage>
        <taxon>Bacteria</taxon>
        <taxon>Pseudomonadati</taxon>
        <taxon>Bacteroidota</taxon>
        <taxon>Sphingobacteriia</taxon>
        <taxon>Sphingobacteriales</taxon>
        <taxon>Sphingobacteriaceae</taxon>
        <taxon>Mucilaginibacter</taxon>
    </lineage>
</organism>
<name>A0A562U9A0_9SPHI</name>
<dbReference type="GO" id="GO:0005975">
    <property type="term" value="P:carbohydrate metabolic process"/>
    <property type="evidence" value="ECO:0007669"/>
    <property type="project" value="InterPro"/>
</dbReference>
<evidence type="ECO:0000256" key="1">
    <source>
        <dbReference type="ARBA" id="ARBA00008834"/>
    </source>
</evidence>
<proteinExistence type="inferred from homology"/>
<dbReference type="Pfam" id="PF12708">
    <property type="entry name" value="Pect-lyase_RHGA_epim"/>
    <property type="match status" value="1"/>
</dbReference>
<feature type="domain" description="Rhamnogalacturonase A/B/Epimerase-like pectate lyase" evidence="5">
    <location>
        <begin position="30"/>
        <end position="122"/>
    </location>
</feature>
<dbReference type="PANTHER" id="PTHR31339">
    <property type="entry name" value="PECTIN LYASE-RELATED"/>
    <property type="match status" value="1"/>
</dbReference>
<dbReference type="PANTHER" id="PTHR31339:SF9">
    <property type="entry name" value="PLASMIN AND FIBRONECTIN-BINDING PROTEIN A"/>
    <property type="match status" value="1"/>
</dbReference>
<dbReference type="EMBL" id="VLLI01000003">
    <property type="protein sequence ID" value="TWJ02338.1"/>
    <property type="molecule type" value="Genomic_DNA"/>
</dbReference>
<evidence type="ECO:0000256" key="3">
    <source>
        <dbReference type="ARBA" id="ARBA00023295"/>
    </source>
</evidence>
<sequence length="507" mass="55373">MKPIRHTIQLIIMVLLMSVRISYAARITNFNVKDYGAAGDGINLDSKAINKAIDAASAAGGGTVYLPAGNYLSGSIHLKSNISLFIDQGATIIAAPVSAANGYDEEEASVNTIYQDSGHSHWHNSLIWGENLHDVSILGQGQIWGKGLYKDYVKDKQSANKAIALYLCRNVNIRDISVLHGGWFAILVTGVDNLTIDNVILDTNRDGMDIDCCRNVHVSNCSVNSPYDDGICLKSTFGLGFARATENVTITNCAVSGFDEGSFLGGTYKRTVSLHWKDGPVGRIKFGTESNGGFKNITISNCTFNYCRGLALETVDGALLEDVTITNITMRDIVNAPIFLRIGSRMRGPAEVPVGELRRVIISNIIAYNVEPWQGVLISGIPNHPIKDITLKDIKLYFKGTGTDQQAKLDVPELEKGYPEPSSFGTLPAYGFFVRHVESLTLENIELNFLNDDQRPAFVFDDVKDANLRFVKAQTSGSIPPISMKNTENITVFQSLNLPDGKLSNKQ</sequence>
<dbReference type="InterPro" id="IPR012334">
    <property type="entry name" value="Pectin_lyas_fold"/>
</dbReference>
<dbReference type="Pfam" id="PF00295">
    <property type="entry name" value="Glyco_hydro_28"/>
    <property type="match status" value="1"/>
</dbReference>
<dbReference type="OrthoDB" id="9795222at2"/>
<dbReference type="InterPro" id="IPR011050">
    <property type="entry name" value="Pectin_lyase_fold/virulence"/>
</dbReference>
<evidence type="ECO:0000313" key="7">
    <source>
        <dbReference type="Proteomes" id="UP000317010"/>
    </source>
</evidence>
<gene>
    <name evidence="6" type="ORF">JN11_01310</name>
</gene>
<keyword evidence="2 4" id="KW-0378">Hydrolase</keyword>
<reference evidence="6 7" key="1">
    <citation type="submission" date="2019-07" db="EMBL/GenBank/DDBJ databases">
        <title>Genomic Encyclopedia of Archaeal and Bacterial Type Strains, Phase II (KMG-II): from individual species to whole genera.</title>
        <authorList>
            <person name="Goeker M."/>
        </authorList>
    </citation>
    <scope>NUCLEOTIDE SEQUENCE [LARGE SCALE GENOMIC DNA]</scope>
    <source>
        <strain evidence="6 7">ATCC BAA-1854</strain>
    </source>
</reference>
<dbReference type="Proteomes" id="UP000317010">
    <property type="component" value="Unassembled WGS sequence"/>
</dbReference>
<dbReference type="InterPro" id="IPR051801">
    <property type="entry name" value="GH28_Enzymes"/>
</dbReference>
<dbReference type="GO" id="GO:0004650">
    <property type="term" value="F:polygalacturonase activity"/>
    <property type="evidence" value="ECO:0007669"/>
    <property type="project" value="InterPro"/>
</dbReference>
<keyword evidence="7" id="KW-1185">Reference proteome</keyword>
<accession>A0A562U9A0</accession>
<dbReference type="SMART" id="SM00710">
    <property type="entry name" value="PbH1"/>
    <property type="match status" value="7"/>
</dbReference>
<dbReference type="InterPro" id="IPR000743">
    <property type="entry name" value="Glyco_hydro_28"/>
</dbReference>
<evidence type="ECO:0000313" key="6">
    <source>
        <dbReference type="EMBL" id="TWJ02338.1"/>
    </source>
</evidence>
<comment type="caution">
    <text evidence="6">The sequence shown here is derived from an EMBL/GenBank/DDBJ whole genome shotgun (WGS) entry which is preliminary data.</text>
</comment>
<dbReference type="RefSeq" id="WP_144910860.1">
    <property type="nucleotide sequence ID" value="NZ_VLLI01000003.1"/>
</dbReference>
<comment type="similarity">
    <text evidence="1 4">Belongs to the glycosyl hydrolase 28 family.</text>
</comment>
<keyword evidence="3 4" id="KW-0326">Glycosidase</keyword>
<dbReference type="InterPro" id="IPR006626">
    <property type="entry name" value="PbH1"/>
</dbReference>
<dbReference type="Gene3D" id="2.160.20.10">
    <property type="entry name" value="Single-stranded right-handed beta-helix, Pectin lyase-like"/>
    <property type="match status" value="1"/>
</dbReference>
<evidence type="ECO:0000259" key="5">
    <source>
        <dbReference type="Pfam" id="PF12708"/>
    </source>
</evidence>
<protein>
    <submittedName>
        <fullName evidence="6">Polygalacturonase</fullName>
    </submittedName>
</protein>
<evidence type="ECO:0000256" key="4">
    <source>
        <dbReference type="RuleBase" id="RU361169"/>
    </source>
</evidence>
<dbReference type="SUPFAM" id="SSF51126">
    <property type="entry name" value="Pectin lyase-like"/>
    <property type="match status" value="1"/>
</dbReference>
<evidence type="ECO:0000256" key="2">
    <source>
        <dbReference type="ARBA" id="ARBA00022801"/>
    </source>
</evidence>
<dbReference type="AlphaFoldDB" id="A0A562U9A0"/>